<feature type="transmembrane region" description="Helical" evidence="10">
    <location>
        <begin position="277"/>
        <end position="296"/>
    </location>
</feature>
<feature type="transmembrane region" description="Helical" evidence="10">
    <location>
        <begin position="216"/>
        <end position="234"/>
    </location>
</feature>
<reference evidence="12" key="1">
    <citation type="submission" date="2020-08" db="EMBL/GenBank/DDBJ databases">
        <title>Plant Genome Project.</title>
        <authorList>
            <person name="Zhang R.-G."/>
        </authorList>
    </citation>
    <scope>NUCLEOTIDE SEQUENCE</scope>
    <source>
        <strain evidence="12">WSP0</strain>
        <tissue evidence="12">Leaf</tissue>
    </source>
</reference>
<feature type="compositionally biased region" description="Basic residues" evidence="9">
    <location>
        <begin position="441"/>
        <end position="455"/>
    </location>
</feature>
<gene>
    <name evidence="12" type="ORF">RHGRI_024009</name>
</gene>
<dbReference type="InterPro" id="IPR007305">
    <property type="entry name" value="Vesicle_transpt_Got1/SFT2"/>
</dbReference>
<dbReference type="FunFam" id="1.20.1540.10:FF:000018">
    <property type="entry name" value="RHOMBOID-like protein 12, mitochondrial"/>
    <property type="match status" value="1"/>
</dbReference>
<feature type="region of interest" description="Disordered" evidence="9">
    <location>
        <begin position="482"/>
        <end position="557"/>
    </location>
</feature>
<organism evidence="12 13">
    <name type="scientific">Rhododendron griersonianum</name>
    <dbReference type="NCBI Taxonomy" id="479676"/>
    <lineage>
        <taxon>Eukaryota</taxon>
        <taxon>Viridiplantae</taxon>
        <taxon>Streptophyta</taxon>
        <taxon>Embryophyta</taxon>
        <taxon>Tracheophyta</taxon>
        <taxon>Spermatophyta</taxon>
        <taxon>Magnoliopsida</taxon>
        <taxon>eudicotyledons</taxon>
        <taxon>Gunneridae</taxon>
        <taxon>Pentapetalae</taxon>
        <taxon>asterids</taxon>
        <taxon>Ericales</taxon>
        <taxon>Ericaceae</taxon>
        <taxon>Ericoideae</taxon>
        <taxon>Rhodoreae</taxon>
        <taxon>Rhododendron</taxon>
    </lineage>
</organism>
<feature type="compositionally biased region" description="Acidic residues" evidence="9">
    <location>
        <begin position="485"/>
        <end position="499"/>
    </location>
</feature>
<feature type="transmembrane region" description="Helical" evidence="10">
    <location>
        <begin position="745"/>
        <end position="767"/>
    </location>
</feature>
<evidence type="ECO:0000313" key="12">
    <source>
        <dbReference type="EMBL" id="KAG5536434.1"/>
    </source>
</evidence>
<dbReference type="PANTHER" id="PTHR43731">
    <property type="entry name" value="RHOMBOID PROTEASE"/>
    <property type="match status" value="1"/>
</dbReference>
<dbReference type="InterPro" id="IPR035952">
    <property type="entry name" value="Rhomboid-like_sf"/>
</dbReference>
<evidence type="ECO:0000256" key="1">
    <source>
        <dbReference type="ARBA" id="ARBA00004141"/>
    </source>
</evidence>
<keyword evidence="8 10" id="KW-0472">Membrane</keyword>
<accession>A0AAV6JD07</accession>
<evidence type="ECO:0000256" key="3">
    <source>
        <dbReference type="ARBA" id="ARBA00022670"/>
    </source>
</evidence>
<dbReference type="AlphaFoldDB" id="A0AAV6JD07"/>
<dbReference type="InterPro" id="IPR050925">
    <property type="entry name" value="Rhomboid_protease_S54"/>
</dbReference>
<dbReference type="Pfam" id="PF01694">
    <property type="entry name" value="Rhomboid"/>
    <property type="match status" value="1"/>
</dbReference>
<dbReference type="Proteomes" id="UP000823749">
    <property type="component" value="Chromosome 8"/>
</dbReference>
<evidence type="ECO:0000256" key="7">
    <source>
        <dbReference type="ARBA" id="ARBA00022989"/>
    </source>
</evidence>
<dbReference type="SUPFAM" id="SSF144091">
    <property type="entry name" value="Rhomboid-like"/>
    <property type="match status" value="1"/>
</dbReference>
<dbReference type="GO" id="GO:0005737">
    <property type="term" value="C:cytoplasm"/>
    <property type="evidence" value="ECO:0007669"/>
    <property type="project" value="UniProtKB-ARBA"/>
</dbReference>
<dbReference type="GO" id="GO:0012505">
    <property type="term" value="C:endomembrane system"/>
    <property type="evidence" value="ECO:0007669"/>
    <property type="project" value="UniProtKB-ARBA"/>
</dbReference>
<keyword evidence="13" id="KW-1185">Reference proteome</keyword>
<feature type="region of interest" description="Disordered" evidence="9">
    <location>
        <begin position="441"/>
        <end position="461"/>
    </location>
</feature>
<comment type="similarity">
    <text evidence="2">Belongs to the peptidase S54 family.</text>
</comment>
<dbReference type="Pfam" id="PF04178">
    <property type="entry name" value="Got1"/>
    <property type="match status" value="1"/>
</dbReference>
<name>A0AAV6JD07_9ERIC</name>
<evidence type="ECO:0000256" key="4">
    <source>
        <dbReference type="ARBA" id="ARBA00022692"/>
    </source>
</evidence>
<feature type="transmembrane region" description="Helical" evidence="10">
    <location>
        <begin position="177"/>
        <end position="204"/>
    </location>
</feature>
<dbReference type="InterPro" id="IPR022764">
    <property type="entry name" value="Peptidase_S54_rhomboid_dom"/>
</dbReference>
<dbReference type="PANTHER" id="PTHR43731:SF14">
    <property type="entry name" value="PRESENILIN-ASSOCIATED RHOMBOID-LIKE PROTEIN, MITOCHONDRIAL"/>
    <property type="match status" value="1"/>
</dbReference>
<dbReference type="GO" id="GO:0016192">
    <property type="term" value="P:vesicle-mediated transport"/>
    <property type="evidence" value="ECO:0007669"/>
    <property type="project" value="InterPro"/>
</dbReference>
<evidence type="ECO:0000256" key="2">
    <source>
        <dbReference type="ARBA" id="ARBA00009045"/>
    </source>
</evidence>
<evidence type="ECO:0000259" key="11">
    <source>
        <dbReference type="Pfam" id="PF01694"/>
    </source>
</evidence>
<dbReference type="GO" id="GO:0004252">
    <property type="term" value="F:serine-type endopeptidase activity"/>
    <property type="evidence" value="ECO:0007669"/>
    <property type="project" value="InterPro"/>
</dbReference>
<keyword evidence="6" id="KW-0809">Transit peptide</keyword>
<sequence>MQRLMSLKRGSELLKNHSNTTPTIQSICSKTLPHLSKTNPNHLTTFFPTHQLRHFSSHFAAASRSWLPQKNFSEKIYGVVSNPIIVKELLQNTLLKTTGKGLVYSRVGFFKRSFERNPSFEGHLRGWKSWLRRQEANNVILGLVLANVAVFMLWRLADQQFMLKHFTISVDNFKSGRVHTLITSAFSHIDAGHLVSNMIGLYFFGSNIGRVFGPEFVLKLYLAGAVCGSIFYLVHHAFMAPSSKNGRNPSRTPGLGASGAVNAIMLLDMFLFPKSTILVEFIIPVPAILLGIFLIGKDMLRILQVSSESSPGSECRMRFLFEGEHEEDVEASGRKSVSPSLVIKFNFVVIEFDHNIRSYVKIWISMGDDHNEKKGHGDTDGDKKWQQEREFSSDRRWRRWLALLHRWFVNTDYLYWVFLLVTCTNIGTMTKIENDKNRVRVRKQKSGSQNRKVRQRKDSMEKSLIGSISTLFDAKKQKSLLSSQVEEESDEEFGEEDVNDNLRDKEVNEEASGANTGDVHEEPMSEDVDVANEESREGHNEGPTPMNENVGNEEHESVLDLEKDVDVNYDPGLWGSINDSKRIMLVLRGPIKIVRENDAFPKESTRGRHFSSHLYICDLPNGEKQERKWLVYSNELNKVFCFCCKLFKHKTMTTSLAGEGTSDWHNLPTKLRDHERNVEHITNVVREVIRLSLVGKMDKMNQAFEKVKILVGMEVEDELPAEDETSFAFLDDFNRNCTLSTKQRLHGFVICLVAGLTCTLLSFLVFFNPIKFGITFTFGNLLSLGSRPKTLPPTPNGTLSDLKNVAGRGLHCTPFLSPPSLFKVEEGKITDCDSQLNIDPDLGNRYSLSYIPFARSMVSKVMVACFDTEF</sequence>
<keyword evidence="4 10" id="KW-0812">Transmembrane</keyword>
<dbReference type="Gene3D" id="1.20.1540.10">
    <property type="entry name" value="Rhomboid-like"/>
    <property type="match status" value="1"/>
</dbReference>
<feature type="transmembrane region" description="Helical" evidence="10">
    <location>
        <begin position="138"/>
        <end position="157"/>
    </location>
</feature>
<comment type="caution">
    <text evidence="12">The sequence shown here is derived from an EMBL/GenBank/DDBJ whole genome shotgun (WGS) entry which is preliminary data.</text>
</comment>
<keyword evidence="5" id="KW-0378">Hydrolase</keyword>
<dbReference type="GO" id="GO:0006508">
    <property type="term" value="P:proteolysis"/>
    <property type="evidence" value="ECO:0007669"/>
    <property type="project" value="UniProtKB-KW"/>
</dbReference>
<keyword evidence="7 10" id="KW-1133">Transmembrane helix</keyword>
<evidence type="ECO:0000256" key="10">
    <source>
        <dbReference type="SAM" id="Phobius"/>
    </source>
</evidence>
<dbReference type="EMBL" id="JACTNZ010000008">
    <property type="protein sequence ID" value="KAG5536434.1"/>
    <property type="molecule type" value="Genomic_DNA"/>
</dbReference>
<evidence type="ECO:0000256" key="6">
    <source>
        <dbReference type="ARBA" id="ARBA00022946"/>
    </source>
</evidence>
<proteinExistence type="inferred from homology"/>
<dbReference type="GO" id="GO:0016020">
    <property type="term" value="C:membrane"/>
    <property type="evidence" value="ECO:0007669"/>
    <property type="project" value="UniProtKB-SubCell"/>
</dbReference>
<evidence type="ECO:0000313" key="13">
    <source>
        <dbReference type="Proteomes" id="UP000823749"/>
    </source>
</evidence>
<evidence type="ECO:0000256" key="9">
    <source>
        <dbReference type="SAM" id="MobiDB-lite"/>
    </source>
</evidence>
<keyword evidence="3" id="KW-0645">Protease</keyword>
<evidence type="ECO:0000256" key="8">
    <source>
        <dbReference type="ARBA" id="ARBA00023136"/>
    </source>
</evidence>
<protein>
    <recommendedName>
        <fullName evidence="11">Peptidase S54 rhomboid domain-containing protein</fullName>
    </recommendedName>
</protein>
<comment type="subcellular location">
    <subcellularLocation>
        <location evidence="1">Membrane</location>
        <topology evidence="1">Multi-pass membrane protein</topology>
    </subcellularLocation>
</comment>
<feature type="domain" description="Peptidase S54 rhomboid" evidence="11">
    <location>
        <begin position="176"/>
        <end position="295"/>
    </location>
</feature>
<evidence type="ECO:0000256" key="5">
    <source>
        <dbReference type="ARBA" id="ARBA00022801"/>
    </source>
</evidence>